<dbReference type="InterPro" id="IPR046341">
    <property type="entry name" value="SET_dom_sf"/>
</dbReference>
<dbReference type="GO" id="GO:0032259">
    <property type="term" value="P:methylation"/>
    <property type="evidence" value="ECO:0007669"/>
    <property type="project" value="UniProtKB-KW"/>
</dbReference>
<sequence length="620" mass="69665">MEVDLKMENCVGVETLEKNEGRVLTGKFFLCRSITLSSKLGGCIHTVVEDIEGNTPFVALFNYSIDARKGTTDFETVVPLGTVMIVKNPVFRKIFPGNLPNVGVVAENPADVELLSPKRMKTLFPGVKWKCPLRFREIRSPLVWEFAPDQSDFEIAVHLKNVGNKAFLENRATDAIRFYKLENYKLYTEKILGFNNGDAKAVYCHAKALIGLRRYSEGGQFLHEKLTKFPSLRKENKDILKSILPYLGKPPGKELIAALRRPGPPNKIKAPPNLPARMAERISEYRGPLRLGPSSIGEGEGLFATQDLAVGTVLLVCKPFAGLYVKSKDTKAFSENASPHEYLVGTMANKIWLDPQLGREIYTLWAGPELKSLKDDDPKITKVDIDRITKIYHANFARADADAFISCGVWIPPSKINHSCVDANVMIGHHETSLVMTVTTFKEVKNGDEIVASYVDPVRPFPERNFMESHGFICRCRLCELERSESAAVSLQRERLLRSLTVNPDRYLSMYFLRLDLQTITALKDLRAASPDLNFALTHSEMSKIVATVLLRGERCEPCFLLLETIYSVIGNIPPNYVAHAYAETILICCMKLGKEKAVLEKWVEEVRKYCRLYAGTLHS</sequence>
<gene>
    <name evidence="2" type="ORF">Fcan01_16061</name>
</gene>
<comment type="caution">
    <text evidence="2">The sequence shown here is derived from an EMBL/GenBank/DDBJ whole genome shotgun (WGS) entry which is preliminary data.</text>
</comment>
<accession>A0A226DY29</accession>
<dbReference type="GO" id="GO:0008170">
    <property type="term" value="F:N-methyltransferase activity"/>
    <property type="evidence" value="ECO:0007669"/>
    <property type="project" value="UniProtKB-ARBA"/>
</dbReference>
<keyword evidence="3" id="KW-1185">Reference proteome</keyword>
<keyword evidence="2" id="KW-0808">Transferase</keyword>
<dbReference type="CDD" id="cd20071">
    <property type="entry name" value="SET_SMYD"/>
    <property type="match status" value="1"/>
</dbReference>
<dbReference type="SUPFAM" id="SSF82199">
    <property type="entry name" value="SET domain"/>
    <property type="match status" value="1"/>
</dbReference>
<protein>
    <submittedName>
        <fullName evidence="2">N-lysine methyltransferase SMYD2-A</fullName>
    </submittedName>
</protein>
<dbReference type="Pfam" id="PF00856">
    <property type="entry name" value="SET"/>
    <property type="match status" value="1"/>
</dbReference>
<dbReference type="GO" id="GO:0008276">
    <property type="term" value="F:protein methyltransferase activity"/>
    <property type="evidence" value="ECO:0007669"/>
    <property type="project" value="UniProtKB-ARBA"/>
</dbReference>
<keyword evidence="2" id="KW-0489">Methyltransferase</keyword>
<name>A0A226DY29_FOLCA</name>
<dbReference type="Proteomes" id="UP000198287">
    <property type="component" value="Unassembled WGS sequence"/>
</dbReference>
<proteinExistence type="predicted"/>
<evidence type="ECO:0000313" key="3">
    <source>
        <dbReference type="Proteomes" id="UP000198287"/>
    </source>
</evidence>
<dbReference type="AlphaFoldDB" id="A0A226DY29"/>
<dbReference type="EMBL" id="LNIX01000010">
    <property type="protein sequence ID" value="OXA49607.1"/>
    <property type="molecule type" value="Genomic_DNA"/>
</dbReference>
<reference evidence="2 3" key="1">
    <citation type="submission" date="2015-12" db="EMBL/GenBank/DDBJ databases">
        <title>The genome of Folsomia candida.</title>
        <authorList>
            <person name="Faddeeva A."/>
            <person name="Derks M.F."/>
            <person name="Anvar Y."/>
            <person name="Smit S."/>
            <person name="Van Straalen N."/>
            <person name="Roelofs D."/>
        </authorList>
    </citation>
    <scope>NUCLEOTIDE SEQUENCE [LARGE SCALE GENOMIC DNA]</scope>
    <source>
        <strain evidence="2 3">VU population</strain>
        <tissue evidence="2">Whole body</tissue>
    </source>
</reference>
<dbReference type="PANTHER" id="PTHR47643">
    <property type="entry name" value="TPR DOMAIN PROTEIN (AFU_ORTHOLOGUE AFUA_5G12710)"/>
    <property type="match status" value="1"/>
</dbReference>
<evidence type="ECO:0000313" key="2">
    <source>
        <dbReference type="EMBL" id="OXA49607.1"/>
    </source>
</evidence>
<dbReference type="InterPro" id="IPR053209">
    <property type="entry name" value="Gramillin-biosynth_MTr"/>
</dbReference>
<dbReference type="Gene3D" id="2.170.270.10">
    <property type="entry name" value="SET domain"/>
    <property type="match status" value="1"/>
</dbReference>
<evidence type="ECO:0000259" key="1">
    <source>
        <dbReference type="PROSITE" id="PS50280"/>
    </source>
</evidence>
<dbReference type="GO" id="GO:0008757">
    <property type="term" value="F:S-adenosylmethionine-dependent methyltransferase activity"/>
    <property type="evidence" value="ECO:0007669"/>
    <property type="project" value="UniProtKB-ARBA"/>
</dbReference>
<dbReference type="OrthoDB" id="438641at2759"/>
<feature type="domain" description="SET" evidence="1">
    <location>
        <begin position="287"/>
        <end position="455"/>
    </location>
</feature>
<organism evidence="2 3">
    <name type="scientific">Folsomia candida</name>
    <name type="common">Springtail</name>
    <dbReference type="NCBI Taxonomy" id="158441"/>
    <lineage>
        <taxon>Eukaryota</taxon>
        <taxon>Metazoa</taxon>
        <taxon>Ecdysozoa</taxon>
        <taxon>Arthropoda</taxon>
        <taxon>Hexapoda</taxon>
        <taxon>Collembola</taxon>
        <taxon>Entomobryomorpha</taxon>
        <taxon>Isotomoidea</taxon>
        <taxon>Isotomidae</taxon>
        <taxon>Proisotominae</taxon>
        <taxon>Folsomia</taxon>
    </lineage>
</organism>
<dbReference type="InterPro" id="IPR001214">
    <property type="entry name" value="SET_dom"/>
</dbReference>
<dbReference type="PROSITE" id="PS50280">
    <property type="entry name" value="SET"/>
    <property type="match status" value="1"/>
</dbReference>
<dbReference type="PANTHER" id="PTHR47643:SF2">
    <property type="entry name" value="TPR DOMAIN PROTEIN (AFU_ORTHOLOGUE AFUA_5G12710)"/>
    <property type="match status" value="1"/>
</dbReference>